<protein>
    <submittedName>
        <fullName evidence="2">Uncharacterized protein</fullName>
    </submittedName>
</protein>
<feature type="transmembrane region" description="Helical" evidence="1">
    <location>
        <begin position="124"/>
        <end position="141"/>
    </location>
</feature>
<sequence length="166" mass="18303">MDDRLGIRLLAIATLVAVLFGCFVLAGTVQPSPDDRNYPNEADIAADGERYVGDRVVVGGTVIETDPLTIEAEPIPGEPIAFVVEDTARTPEVGDTLTVYGTLRSENRIRAIEPIHREPWEMQYMYLVSFLGGLWVLGRLCNGWRFDRESMSLVPRTAPLISVGGR</sequence>
<keyword evidence="1" id="KW-0812">Transmembrane</keyword>
<name>A0A4U5J8M2_9EURY</name>
<dbReference type="RefSeq" id="WP_137276449.1">
    <property type="nucleotide sequence ID" value="NZ_QKNX01000003.1"/>
</dbReference>
<feature type="transmembrane region" description="Helical" evidence="1">
    <location>
        <begin position="7"/>
        <end position="29"/>
    </location>
</feature>
<dbReference type="InterPro" id="IPR058927">
    <property type="entry name" value="OB_2TM"/>
</dbReference>
<accession>A0A4U5J8M2</accession>
<organism evidence="2 3">
    <name type="scientific">Natronomonas salsuginis</name>
    <dbReference type="NCBI Taxonomy" id="2217661"/>
    <lineage>
        <taxon>Archaea</taxon>
        <taxon>Methanobacteriati</taxon>
        <taxon>Methanobacteriota</taxon>
        <taxon>Stenosarchaea group</taxon>
        <taxon>Halobacteria</taxon>
        <taxon>Halobacteriales</taxon>
        <taxon>Natronomonadaceae</taxon>
        <taxon>Natronomonas</taxon>
    </lineage>
</organism>
<reference evidence="2 3" key="1">
    <citation type="submission" date="2019-04" db="EMBL/GenBank/DDBJ databases">
        <title>Natronomonas sp. F20-122 a newhaloarchaeon isolated from a saline saltern of Isla Bacuta, Huelva, Spain.</title>
        <authorList>
            <person name="Duran-Viseras A."/>
            <person name="Sanchez-Porro C."/>
            <person name="Ventosa A."/>
        </authorList>
    </citation>
    <scope>NUCLEOTIDE SEQUENCE [LARGE SCALE GENOMIC DNA]</scope>
    <source>
        <strain evidence="2 3">F20-122</strain>
    </source>
</reference>
<keyword evidence="1" id="KW-1133">Transmembrane helix</keyword>
<dbReference type="Proteomes" id="UP000308037">
    <property type="component" value="Unassembled WGS sequence"/>
</dbReference>
<evidence type="ECO:0000256" key="1">
    <source>
        <dbReference type="SAM" id="Phobius"/>
    </source>
</evidence>
<keyword evidence="3" id="KW-1185">Reference proteome</keyword>
<proteinExistence type="predicted"/>
<dbReference type="PROSITE" id="PS51257">
    <property type="entry name" value="PROKAR_LIPOPROTEIN"/>
    <property type="match status" value="1"/>
</dbReference>
<evidence type="ECO:0000313" key="3">
    <source>
        <dbReference type="Proteomes" id="UP000308037"/>
    </source>
</evidence>
<evidence type="ECO:0000313" key="2">
    <source>
        <dbReference type="EMBL" id="TKR25450.1"/>
    </source>
</evidence>
<comment type="caution">
    <text evidence="2">The sequence shown here is derived from an EMBL/GenBank/DDBJ whole genome shotgun (WGS) entry which is preliminary data.</text>
</comment>
<dbReference type="OrthoDB" id="206389at2157"/>
<gene>
    <name evidence="2" type="ORF">DM868_08470</name>
</gene>
<keyword evidence="1" id="KW-0472">Membrane</keyword>
<dbReference type="Pfam" id="PF26045">
    <property type="entry name" value="OB_2TM_halo"/>
    <property type="match status" value="1"/>
</dbReference>
<dbReference type="EMBL" id="QKNX01000003">
    <property type="protein sequence ID" value="TKR25450.1"/>
    <property type="molecule type" value="Genomic_DNA"/>
</dbReference>
<dbReference type="AlphaFoldDB" id="A0A4U5J8M2"/>